<dbReference type="RefSeq" id="WP_179924222.1">
    <property type="nucleotide sequence ID" value="NZ_CP128228.1"/>
</dbReference>
<gene>
    <name evidence="1" type="ORF">HZY93_06950</name>
</gene>
<evidence type="ECO:0000313" key="1">
    <source>
        <dbReference type="EMBL" id="NYS49691.1"/>
    </source>
</evidence>
<evidence type="ECO:0000313" key="2">
    <source>
        <dbReference type="Proteomes" id="UP000563349"/>
    </source>
</evidence>
<keyword evidence="2" id="KW-1185">Reference proteome</keyword>
<dbReference type="EMBL" id="JACBYG010000099">
    <property type="protein sequence ID" value="NYS49691.1"/>
    <property type="molecule type" value="Genomic_DNA"/>
</dbReference>
<accession>A0A7Z0LEF4</accession>
<proteinExistence type="predicted"/>
<protein>
    <submittedName>
        <fullName evidence="1">ImmA/IrrE family metallo-endopeptidase</fullName>
    </submittedName>
</protein>
<name>A0A7Z0LEF4_9STRE</name>
<dbReference type="AlphaFoldDB" id="A0A7Z0LEF4"/>
<dbReference type="Proteomes" id="UP000563349">
    <property type="component" value="Unassembled WGS sequence"/>
</dbReference>
<sequence>MTEKELRELLDEYGISVEFFEGEVWDRNGVYISGLKTMFLHRDLSGKELYKTILHEFGHKDHSPLMYLINSIKCENEANRNMIHHLLRDALSQLEDTKDFNPLKFMEYYDLKTMTDEIMVMEEYQNLIND</sequence>
<comment type="caution">
    <text evidence="1">The sequence shown here is derived from an EMBL/GenBank/DDBJ whole genome shotgun (WGS) entry which is preliminary data.</text>
</comment>
<reference evidence="1 2" key="1">
    <citation type="submission" date="2020-07" db="EMBL/GenBank/DDBJ databases">
        <title>MOT database genomes.</title>
        <authorList>
            <person name="Joseph S."/>
            <person name="Aduse-Opoku J."/>
            <person name="Hashim A."/>
            <person name="Wade W."/>
            <person name="Curtis M."/>
        </authorList>
    </citation>
    <scope>NUCLEOTIDE SEQUENCE [LARGE SCALE GENOMIC DNA]</scope>
    <source>
        <strain evidence="1 2">CCW311</strain>
    </source>
</reference>
<organism evidence="1 2">
    <name type="scientific">Streptococcus danieliae</name>
    <dbReference type="NCBI Taxonomy" id="747656"/>
    <lineage>
        <taxon>Bacteria</taxon>
        <taxon>Bacillati</taxon>
        <taxon>Bacillota</taxon>
        <taxon>Bacilli</taxon>
        <taxon>Lactobacillales</taxon>
        <taxon>Streptococcaceae</taxon>
        <taxon>Streptococcus</taxon>
    </lineage>
</organism>